<comment type="caution">
    <text evidence="2">The sequence shown here is derived from an EMBL/GenBank/DDBJ whole genome shotgun (WGS) entry which is preliminary data.</text>
</comment>
<feature type="domain" description="Pesticidal crystal protein Cry1Aa" evidence="1">
    <location>
        <begin position="82"/>
        <end position="139"/>
    </location>
</feature>
<gene>
    <name evidence="2" type="ORF">SDC9_15260</name>
</gene>
<protein>
    <recommendedName>
        <fullName evidence="1">Pesticidal crystal protein Cry1Aa domain-containing protein</fullName>
    </recommendedName>
</protein>
<name>A0A644TRF5_9ZZZZ</name>
<evidence type="ECO:0000259" key="1">
    <source>
        <dbReference type="Pfam" id="PF18449"/>
    </source>
</evidence>
<proteinExistence type="predicted"/>
<accession>A0A644TRF5</accession>
<reference evidence="2" key="1">
    <citation type="submission" date="2019-08" db="EMBL/GenBank/DDBJ databases">
        <authorList>
            <person name="Kucharzyk K."/>
            <person name="Murdoch R.W."/>
            <person name="Higgins S."/>
            <person name="Loffler F."/>
        </authorList>
    </citation>
    <scope>NUCLEOTIDE SEQUENCE</scope>
</reference>
<dbReference type="Pfam" id="PF18449">
    <property type="entry name" value="Endotoxin_C2"/>
    <property type="match status" value="1"/>
</dbReference>
<organism evidence="2">
    <name type="scientific">bioreactor metagenome</name>
    <dbReference type="NCBI Taxonomy" id="1076179"/>
    <lineage>
        <taxon>unclassified sequences</taxon>
        <taxon>metagenomes</taxon>
        <taxon>ecological metagenomes</taxon>
    </lineage>
</organism>
<dbReference type="InterPro" id="IPR054544">
    <property type="entry name" value="Pest_crys_Cry1Aa_dom-IV"/>
</dbReference>
<sequence>MPETPVVSDFAVTRSIDGGEGLEVVPSAVHVDESEKAVTLTVDPVVATAEDQSVVYSVSYNSGTPIASEAYIVKAEEAFVDAIAAVNALFKDVAAEPKELAATTDKAVIVEAGQKVSTLAPGAVKEALEALVTEANSLLSAIPSTYEFSYALPTEIAAEQDTVVTLSFNSVKVMGKDYDNARFAFTTTGPEGSTVTYKATYEYIDQEGQPQTGEYTAANEGYWGPTEGFTVTAEYSADTDWTLNFSEAGEYTIIFSLIDAITEEVIDDITGSATITVAPAAGE</sequence>
<evidence type="ECO:0000313" key="2">
    <source>
        <dbReference type="EMBL" id="MPL69515.1"/>
    </source>
</evidence>
<dbReference type="AlphaFoldDB" id="A0A644TRF5"/>
<dbReference type="EMBL" id="VSSQ01000047">
    <property type="protein sequence ID" value="MPL69515.1"/>
    <property type="molecule type" value="Genomic_DNA"/>
</dbReference>